<sequence length="559" mass="63255">MTVIDPPLQPLILLSDKLLTITNLNNLIPITLDIEEMNYSSWVYFVQNLCWGHSLLDHISGKDEDDTSSSTKTPPDAEWLKIDTIILSWIFVTMSKTLQQRLVVENPRSAKEAWDILADIFHDNKHTRSIALKAELRFLKLGDLTIDAYFRKIESIATVLTSLGSPMNSDDVVTFALEGLPAKHTCRRYFILTDGVTSRTSSMHDITSSTLSPNDVQTLQHLLSKLGCHGNTSNAPTDHAPGNWNMDTTTTFHLNDSVNNLSDIFNSSIYSSVVVGDGNSIPVTNSEFDPFVFSIKDFQTHRVLLRCDSTGPLYPVTKPSPIPQVYLTSQYIWHQHPGSEVLQSIIYNNSISCNKEKLPVLCHACELGKHVRLLLALSRHWLVHQLDVKNAFLHGDLTKTVYMHQPPRFQDPAHHDHVCLLQRSLHGLKQTPQAWQGMNTAYFLLYVDDIRKYATETLEQTHTIGCNPSRTPVDIESKLGDDGDLVADPTLYRSLAGFIQYLTFVKPDISYDVQQVCLHMHDPREPHFLAFKRILREPVIYSAEIGKSEVVPRAKIYKF</sequence>
<dbReference type="Pfam" id="PF14223">
    <property type="entry name" value="Retrotran_gag_2"/>
    <property type="match status" value="1"/>
</dbReference>
<reference evidence="2" key="1">
    <citation type="journal article" date="2022" name="Int. J. Mol. Sci.">
        <title>Draft Genome of Tanacetum Coccineum: Genomic Comparison of Closely Related Tanacetum-Family Plants.</title>
        <authorList>
            <person name="Yamashiro T."/>
            <person name="Shiraishi A."/>
            <person name="Nakayama K."/>
            <person name="Satake H."/>
        </authorList>
    </citation>
    <scope>NUCLEOTIDE SEQUENCE</scope>
</reference>
<dbReference type="Proteomes" id="UP001151760">
    <property type="component" value="Unassembled WGS sequence"/>
</dbReference>
<dbReference type="PANTHER" id="PTHR47481:SF41">
    <property type="entry name" value="COPIA-LIKE POLYPROTEIN_RETROTRANSPOSON"/>
    <property type="match status" value="1"/>
</dbReference>
<accession>A0ABQ4WPL1</accession>
<dbReference type="Pfam" id="PF07727">
    <property type="entry name" value="RVT_2"/>
    <property type="match status" value="1"/>
</dbReference>
<feature type="domain" description="Reverse transcriptase Ty1/copia-type" evidence="1">
    <location>
        <begin position="370"/>
        <end position="438"/>
    </location>
</feature>
<dbReference type="SUPFAM" id="SSF56672">
    <property type="entry name" value="DNA/RNA polymerases"/>
    <property type="match status" value="1"/>
</dbReference>
<protein>
    <submittedName>
        <fullName evidence="2">Ribonuclease H-like domain-containing protein</fullName>
    </submittedName>
</protein>
<dbReference type="PANTHER" id="PTHR47481">
    <property type="match status" value="1"/>
</dbReference>
<dbReference type="InterPro" id="IPR043502">
    <property type="entry name" value="DNA/RNA_pol_sf"/>
</dbReference>
<evidence type="ECO:0000313" key="3">
    <source>
        <dbReference type="Proteomes" id="UP001151760"/>
    </source>
</evidence>
<gene>
    <name evidence="2" type="ORF">Tco_0628181</name>
</gene>
<comment type="caution">
    <text evidence="2">The sequence shown here is derived from an EMBL/GenBank/DDBJ whole genome shotgun (WGS) entry which is preliminary data.</text>
</comment>
<dbReference type="EMBL" id="BQNB010008826">
    <property type="protein sequence ID" value="GJS54819.1"/>
    <property type="molecule type" value="Genomic_DNA"/>
</dbReference>
<dbReference type="InterPro" id="IPR013103">
    <property type="entry name" value="RVT_2"/>
</dbReference>
<proteinExistence type="predicted"/>
<reference evidence="2" key="2">
    <citation type="submission" date="2022-01" db="EMBL/GenBank/DDBJ databases">
        <authorList>
            <person name="Yamashiro T."/>
            <person name="Shiraishi A."/>
            <person name="Satake H."/>
            <person name="Nakayama K."/>
        </authorList>
    </citation>
    <scope>NUCLEOTIDE SEQUENCE</scope>
</reference>
<evidence type="ECO:0000313" key="2">
    <source>
        <dbReference type="EMBL" id="GJS54819.1"/>
    </source>
</evidence>
<evidence type="ECO:0000259" key="1">
    <source>
        <dbReference type="Pfam" id="PF07727"/>
    </source>
</evidence>
<keyword evidence="3" id="KW-1185">Reference proteome</keyword>
<name>A0ABQ4WPL1_9ASTR</name>
<organism evidence="2 3">
    <name type="scientific">Tanacetum coccineum</name>
    <dbReference type="NCBI Taxonomy" id="301880"/>
    <lineage>
        <taxon>Eukaryota</taxon>
        <taxon>Viridiplantae</taxon>
        <taxon>Streptophyta</taxon>
        <taxon>Embryophyta</taxon>
        <taxon>Tracheophyta</taxon>
        <taxon>Spermatophyta</taxon>
        <taxon>Magnoliopsida</taxon>
        <taxon>eudicotyledons</taxon>
        <taxon>Gunneridae</taxon>
        <taxon>Pentapetalae</taxon>
        <taxon>asterids</taxon>
        <taxon>campanulids</taxon>
        <taxon>Asterales</taxon>
        <taxon>Asteraceae</taxon>
        <taxon>Asteroideae</taxon>
        <taxon>Anthemideae</taxon>
        <taxon>Anthemidinae</taxon>
        <taxon>Tanacetum</taxon>
    </lineage>
</organism>